<dbReference type="KEGG" id="vg:41332309"/>
<feature type="transmembrane region" description="Helical" evidence="1">
    <location>
        <begin position="109"/>
        <end position="130"/>
    </location>
</feature>
<name>Q6XM50_9PHYC</name>
<evidence type="ECO:0000313" key="2">
    <source>
        <dbReference type="EMBL" id="AAR26861.1"/>
    </source>
</evidence>
<dbReference type="GeneID" id="41332309"/>
<protein>
    <submittedName>
        <fullName evidence="2">FirrV-1-A37</fullName>
    </submittedName>
</protein>
<accession>Q6XM50</accession>
<feature type="transmembrane region" description="Helical" evidence="1">
    <location>
        <begin position="74"/>
        <end position="97"/>
    </location>
</feature>
<sequence>MNTSDSMETQGLMSVYDTSAMDETLKKMGELIQDDEYADVEQNNNKRSLMLLKTWLTKCSIRARTHAKLSMRAGVLDVMLSIPKLFFGGAATALSFWATSDINGSSHGVRVLVATLSAVSTILASLGQFLRYDEARFRHQMASGMYSQLCRKIEMLVFSDFSDSTGNRDVAEIAARFANIATFSPQIQV</sequence>
<keyword evidence="1" id="KW-1133">Transmembrane helix</keyword>
<dbReference type="EMBL" id="AY225133">
    <property type="protein sequence ID" value="AAR26861.1"/>
    <property type="molecule type" value="Genomic_DNA"/>
</dbReference>
<keyword evidence="1" id="KW-0812">Transmembrane</keyword>
<reference evidence="2" key="1">
    <citation type="journal article" date="2003" name="J. Mol. Evol.">
        <title>Comparisons of two large phaeoviral genomes and evolutionary implications.</title>
        <authorList>
            <person name="Delaroque N."/>
            <person name="Boland W."/>
            <person name="Muller D.G."/>
            <person name="Knippers R."/>
        </authorList>
    </citation>
    <scope>NUCLEOTIDE SEQUENCE</scope>
    <source>
        <strain evidence="2">FirrV-1</strain>
    </source>
</reference>
<organism evidence="2">
    <name type="scientific">Feldmannia irregularis virus a</name>
    <dbReference type="NCBI Taxonomy" id="231992"/>
    <lineage>
        <taxon>Viruses</taxon>
        <taxon>Varidnaviria</taxon>
        <taxon>Bamfordvirae</taxon>
        <taxon>Nucleocytoviricota</taxon>
        <taxon>Megaviricetes</taxon>
        <taxon>Algavirales</taxon>
        <taxon>Phycodnaviridae</taxon>
        <taxon>Phaeovirus</taxon>
        <taxon>Phaeovirus irregularis</taxon>
    </lineage>
</organism>
<proteinExistence type="predicted"/>
<reference evidence="2" key="2">
    <citation type="submission" date="2003-01" db="EMBL/GenBank/DDBJ databases">
        <title>Partial Nucleotide Sequence of the Feldmannia irregularis Virus FirrV-1 Genome: On the Evolution of Large Phaeoviral Genomes.</title>
        <authorList>
            <person name="Delaroque N."/>
            <person name="Knippers R."/>
            <person name="Mueller D.G."/>
            <person name="Boland W."/>
        </authorList>
    </citation>
    <scope>NUCLEOTIDE SEQUENCE</scope>
    <source>
        <strain evidence="2">FirrV-1</strain>
    </source>
</reference>
<keyword evidence="1" id="KW-0472">Membrane</keyword>
<evidence type="ECO:0000256" key="1">
    <source>
        <dbReference type="SAM" id="Phobius"/>
    </source>
</evidence>
<dbReference type="RefSeq" id="YP_009665713.1">
    <property type="nucleotide sequence ID" value="NC_043254.1"/>
</dbReference>